<dbReference type="SUPFAM" id="SSF47616">
    <property type="entry name" value="GST C-terminal domain-like"/>
    <property type="match status" value="1"/>
</dbReference>
<dbReference type="InterPro" id="IPR036282">
    <property type="entry name" value="Glutathione-S-Trfase_C_sf"/>
</dbReference>
<dbReference type="Gene3D" id="1.20.1050.130">
    <property type="match status" value="1"/>
</dbReference>
<dbReference type="Pfam" id="PF00043">
    <property type="entry name" value="GST_C"/>
    <property type="match status" value="1"/>
</dbReference>
<evidence type="ECO:0000259" key="1">
    <source>
        <dbReference type="PROSITE" id="PS50405"/>
    </source>
</evidence>
<evidence type="ECO:0000313" key="3">
    <source>
        <dbReference type="EnsemblMetazoa" id="ISCW021285-PA"/>
    </source>
</evidence>
<keyword evidence="2" id="KW-0808">Transferase</keyword>
<dbReference type="GO" id="GO:0006749">
    <property type="term" value="P:glutathione metabolic process"/>
    <property type="evidence" value="ECO:0000318"/>
    <property type="project" value="GO_Central"/>
</dbReference>
<proteinExistence type="predicted"/>
<dbReference type="InterPro" id="IPR004046">
    <property type="entry name" value="GST_C"/>
</dbReference>
<dbReference type="Proteomes" id="UP000001555">
    <property type="component" value="Unassembled WGS sequence"/>
</dbReference>
<protein>
    <submittedName>
        <fullName evidence="2 3">Glutathione S-transferase, putative</fullName>
    </submittedName>
</protein>
<feature type="domain" description="GST C-terminal" evidence="1">
    <location>
        <begin position="14"/>
        <end position="129"/>
    </location>
</feature>
<dbReference type="VEuPathDB" id="VectorBase:ISCW021285"/>
<dbReference type="OrthoDB" id="414243at2759"/>
<evidence type="ECO:0000313" key="2">
    <source>
        <dbReference type="EMBL" id="EEC13767.1"/>
    </source>
</evidence>
<keyword evidence="4" id="KW-1185">Reference proteome</keyword>
<dbReference type="EMBL" id="ABJB010087077">
    <property type="status" value="NOT_ANNOTATED_CDS"/>
    <property type="molecule type" value="Genomic_DNA"/>
</dbReference>
<accession>B7Q4J5</accession>
<dbReference type="PaxDb" id="6945-B7Q4J5"/>
<dbReference type="AlphaFoldDB" id="B7Q4J5"/>
<evidence type="ECO:0000313" key="4">
    <source>
        <dbReference type="Proteomes" id="UP000001555"/>
    </source>
</evidence>
<dbReference type="STRING" id="6945.B7Q4J5"/>
<dbReference type="VEuPathDB" id="VectorBase:ISCP_033829"/>
<organism>
    <name type="scientific">Ixodes scapularis</name>
    <name type="common">Black-legged tick</name>
    <name type="synonym">Deer tick</name>
    <dbReference type="NCBI Taxonomy" id="6945"/>
    <lineage>
        <taxon>Eukaryota</taxon>
        <taxon>Metazoa</taxon>
        <taxon>Ecdysozoa</taxon>
        <taxon>Arthropoda</taxon>
        <taxon>Chelicerata</taxon>
        <taxon>Arachnida</taxon>
        <taxon>Acari</taxon>
        <taxon>Parasitiformes</taxon>
        <taxon>Ixodida</taxon>
        <taxon>Ixodoidea</taxon>
        <taxon>Ixodidae</taxon>
        <taxon>Ixodinae</taxon>
        <taxon>Ixodes</taxon>
    </lineage>
</organism>
<sequence length="129" mass="15243">MRDVAETHGLGARSVQEAAQLKDLRQWAQELSTNLAIAITTNPASGCLLNNYRKNMGSMLEPWAEYLEGRQWVLGTRLTYVDFLLYEALNWHYELSPDALINHTVLMEYCERFREYPYRKKQSPHRHWR</sequence>
<dbReference type="EnsemblMetazoa" id="ISCW021285-RA">
    <property type="protein sequence ID" value="ISCW021285-PA"/>
    <property type="gene ID" value="ISCW021285"/>
</dbReference>
<dbReference type="GO" id="GO:0004364">
    <property type="term" value="F:glutathione transferase activity"/>
    <property type="evidence" value="ECO:0000318"/>
    <property type="project" value="GO_Central"/>
</dbReference>
<dbReference type="InterPro" id="IPR010987">
    <property type="entry name" value="Glutathione-S-Trfase_C-like"/>
</dbReference>
<gene>
    <name evidence="2" type="ORF">IscW_ISCW021285</name>
</gene>
<dbReference type="HOGENOM" id="CLU_1951158_0_0_1"/>
<dbReference type="EMBL" id="DS856364">
    <property type="protein sequence ID" value="EEC13767.1"/>
    <property type="molecule type" value="Genomic_DNA"/>
</dbReference>
<dbReference type="InParanoid" id="B7Q4J5"/>
<dbReference type="PROSITE" id="PS50405">
    <property type="entry name" value="GST_CTER"/>
    <property type="match status" value="1"/>
</dbReference>
<name>B7Q4J5_IXOSC</name>
<dbReference type="VEuPathDB" id="VectorBase:ISCI021285"/>
<reference evidence="2 4" key="1">
    <citation type="submission" date="2008-03" db="EMBL/GenBank/DDBJ databases">
        <title>Annotation of Ixodes scapularis.</title>
        <authorList>
            <consortium name="Ixodes scapularis Genome Project Consortium"/>
            <person name="Caler E."/>
            <person name="Hannick L.I."/>
            <person name="Bidwell S."/>
            <person name="Joardar V."/>
            <person name="Thiagarajan M."/>
            <person name="Amedeo P."/>
            <person name="Galinsky K.J."/>
            <person name="Schobel S."/>
            <person name="Inman J."/>
            <person name="Hostetler J."/>
            <person name="Miller J."/>
            <person name="Hammond M."/>
            <person name="Megy K."/>
            <person name="Lawson D."/>
            <person name="Kodira C."/>
            <person name="Sutton G."/>
            <person name="Meyer J."/>
            <person name="Hill C.A."/>
            <person name="Birren B."/>
            <person name="Nene V."/>
            <person name="Collins F."/>
            <person name="Alarcon-Chaidez F."/>
            <person name="Wikel S."/>
            <person name="Strausberg R."/>
        </authorList>
    </citation>
    <scope>NUCLEOTIDE SEQUENCE [LARGE SCALE GENOMIC DNA]</scope>
    <source>
        <strain evidence="4">Wikel</strain>
        <strain evidence="2">Wikel colony</strain>
    </source>
</reference>
<reference evidence="3" key="2">
    <citation type="submission" date="2020-05" db="UniProtKB">
        <authorList>
            <consortium name="EnsemblMetazoa"/>
        </authorList>
    </citation>
    <scope>IDENTIFICATION</scope>
    <source>
        <strain evidence="3">wikel</strain>
    </source>
</reference>